<gene>
    <name evidence="8" type="ORF">J5N97_005282</name>
</gene>
<evidence type="ECO:0000256" key="3">
    <source>
        <dbReference type="ARBA" id="ARBA00023015"/>
    </source>
</evidence>
<evidence type="ECO:0000256" key="4">
    <source>
        <dbReference type="ARBA" id="ARBA00023125"/>
    </source>
</evidence>
<dbReference type="InterPro" id="IPR009057">
    <property type="entry name" value="Homeodomain-like_sf"/>
</dbReference>
<dbReference type="PROSITE" id="PS51294">
    <property type="entry name" value="HTH_MYB"/>
    <property type="match status" value="1"/>
</dbReference>
<proteinExistence type="predicted"/>
<keyword evidence="6" id="KW-0539">Nucleus</keyword>
<dbReference type="SUPFAM" id="SSF50104">
    <property type="entry name" value="Translation proteins SH3-like domain"/>
    <property type="match status" value="1"/>
</dbReference>
<evidence type="ECO:0000259" key="7">
    <source>
        <dbReference type="PROSITE" id="PS51294"/>
    </source>
</evidence>
<evidence type="ECO:0000313" key="8">
    <source>
        <dbReference type="EMBL" id="KAJ0986926.1"/>
    </source>
</evidence>
<feature type="domain" description="HTH myb-type" evidence="7">
    <location>
        <begin position="82"/>
        <end position="119"/>
    </location>
</feature>
<evidence type="ECO:0000256" key="1">
    <source>
        <dbReference type="ARBA" id="ARBA00004123"/>
    </source>
</evidence>
<dbReference type="Pfam" id="PF00249">
    <property type="entry name" value="Myb_DNA-binding"/>
    <property type="match status" value="1"/>
</dbReference>
<dbReference type="PANTHER" id="PTHR47997">
    <property type="entry name" value="MYB DOMAIN PROTEIN 55"/>
    <property type="match status" value="1"/>
</dbReference>
<keyword evidence="3" id="KW-0805">Transcription regulation</keyword>
<dbReference type="PANTHER" id="PTHR47997:SF28">
    <property type="entry name" value="TRANSCRIPTION FACTOR MYB15-LIKE"/>
    <property type="match status" value="1"/>
</dbReference>
<evidence type="ECO:0000313" key="9">
    <source>
        <dbReference type="Proteomes" id="UP001085076"/>
    </source>
</evidence>
<dbReference type="OrthoDB" id="1863004at2759"/>
<dbReference type="InterPro" id="IPR001005">
    <property type="entry name" value="SANT/Myb"/>
</dbReference>
<dbReference type="Proteomes" id="UP001085076">
    <property type="component" value="Miscellaneous, Linkage group lg01"/>
</dbReference>
<evidence type="ECO:0000256" key="6">
    <source>
        <dbReference type="ARBA" id="ARBA00023242"/>
    </source>
</evidence>
<dbReference type="InterPro" id="IPR036052">
    <property type="entry name" value="TrpB-like_PALP_sf"/>
</dbReference>
<dbReference type="GO" id="GO:0003677">
    <property type="term" value="F:DNA binding"/>
    <property type="evidence" value="ECO:0007669"/>
    <property type="project" value="UniProtKB-KW"/>
</dbReference>
<reference evidence="8" key="2">
    <citation type="journal article" date="2022" name="Hortic Res">
        <title>The genome of Dioscorea zingiberensis sheds light on the biosynthesis, origin and evolution of the medicinally important diosgenin saponins.</title>
        <authorList>
            <person name="Li Y."/>
            <person name="Tan C."/>
            <person name="Li Z."/>
            <person name="Guo J."/>
            <person name="Li S."/>
            <person name="Chen X."/>
            <person name="Wang C."/>
            <person name="Dai X."/>
            <person name="Yang H."/>
            <person name="Song W."/>
            <person name="Hou L."/>
            <person name="Xu J."/>
            <person name="Tong Z."/>
            <person name="Xu A."/>
            <person name="Yuan X."/>
            <person name="Wang W."/>
            <person name="Yang Q."/>
            <person name="Chen L."/>
            <person name="Sun Z."/>
            <person name="Wang K."/>
            <person name="Pan B."/>
            <person name="Chen J."/>
            <person name="Bao Y."/>
            <person name="Liu F."/>
            <person name="Qi X."/>
            <person name="Gang D.R."/>
            <person name="Wen J."/>
            <person name="Li J."/>
        </authorList>
    </citation>
    <scope>NUCLEOTIDE SEQUENCE</scope>
    <source>
        <strain evidence="8">Dzin_1.0</strain>
    </source>
</reference>
<dbReference type="InterPro" id="IPR008991">
    <property type="entry name" value="Translation_prot_SH3-like_sf"/>
</dbReference>
<comment type="subcellular location">
    <subcellularLocation>
        <location evidence="1">Nucleus</location>
    </subcellularLocation>
</comment>
<protein>
    <recommendedName>
        <fullName evidence="7">HTH myb-type domain-containing protein</fullName>
    </recommendedName>
</protein>
<dbReference type="Gene3D" id="2.30.30.30">
    <property type="match status" value="1"/>
</dbReference>
<keyword evidence="9" id="KW-1185">Reference proteome</keyword>
<keyword evidence="4" id="KW-0238">DNA-binding</keyword>
<evidence type="ECO:0000256" key="5">
    <source>
        <dbReference type="ARBA" id="ARBA00023163"/>
    </source>
</evidence>
<dbReference type="Gene3D" id="1.10.10.60">
    <property type="entry name" value="Homeodomain-like"/>
    <property type="match status" value="1"/>
</dbReference>
<dbReference type="SUPFAM" id="SSF53686">
    <property type="entry name" value="Tryptophan synthase beta subunit-like PLP-dependent enzymes"/>
    <property type="match status" value="1"/>
</dbReference>
<keyword evidence="5" id="KW-0804">Transcription</keyword>
<sequence>MPFKRYGELGRVALVNYGKDYGKLVVIVDVVDQNRLVGWTPLVELKQIVKVEGLDVRIVGKIESYQPLSSIKDRNALRSIEMCLHQLLGNKWLAITARLPGRTDNEIKNVCHTHLKKRVKQGQTVVQ</sequence>
<dbReference type="AlphaFoldDB" id="A0A9D5HSK3"/>
<comment type="caution">
    <text evidence="8">The sequence shown here is derived from an EMBL/GenBank/DDBJ whole genome shotgun (WGS) entry which is preliminary data.</text>
</comment>
<dbReference type="GO" id="GO:0005634">
    <property type="term" value="C:nucleus"/>
    <property type="evidence" value="ECO:0007669"/>
    <property type="project" value="UniProtKB-SubCell"/>
</dbReference>
<dbReference type="SUPFAM" id="SSF46689">
    <property type="entry name" value="Homeodomain-like"/>
    <property type="match status" value="1"/>
</dbReference>
<evidence type="ECO:0000256" key="2">
    <source>
        <dbReference type="ARBA" id="ARBA00022737"/>
    </source>
</evidence>
<dbReference type="EMBL" id="JAGGNH010000001">
    <property type="protein sequence ID" value="KAJ0986926.1"/>
    <property type="molecule type" value="Genomic_DNA"/>
</dbReference>
<dbReference type="InterPro" id="IPR017930">
    <property type="entry name" value="Myb_dom"/>
</dbReference>
<dbReference type="InterPro" id="IPR051953">
    <property type="entry name" value="Plant_SW-associated_TFs"/>
</dbReference>
<organism evidence="8 9">
    <name type="scientific">Dioscorea zingiberensis</name>
    <dbReference type="NCBI Taxonomy" id="325984"/>
    <lineage>
        <taxon>Eukaryota</taxon>
        <taxon>Viridiplantae</taxon>
        <taxon>Streptophyta</taxon>
        <taxon>Embryophyta</taxon>
        <taxon>Tracheophyta</taxon>
        <taxon>Spermatophyta</taxon>
        <taxon>Magnoliopsida</taxon>
        <taxon>Liliopsida</taxon>
        <taxon>Dioscoreales</taxon>
        <taxon>Dioscoreaceae</taxon>
        <taxon>Dioscorea</taxon>
    </lineage>
</organism>
<reference evidence="8" key="1">
    <citation type="submission" date="2021-03" db="EMBL/GenBank/DDBJ databases">
        <authorList>
            <person name="Li Z."/>
            <person name="Yang C."/>
        </authorList>
    </citation>
    <scope>NUCLEOTIDE SEQUENCE</scope>
    <source>
        <strain evidence="8">Dzin_1.0</strain>
        <tissue evidence="8">Leaf</tissue>
    </source>
</reference>
<dbReference type="CDD" id="cd00167">
    <property type="entry name" value="SANT"/>
    <property type="match status" value="1"/>
</dbReference>
<dbReference type="CDD" id="cd23702">
    <property type="entry name" value="eL14"/>
    <property type="match status" value="1"/>
</dbReference>
<dbReference type="InterPro" id="IPR014722">
    <property type="entry name" value="Rib_uL2_dom2"/>
</dbReference>
<name>A0A9D5HSK3_9LILI</name>
<accession>A0A9D5HSK3</accession>
<keyword evidence="2" id="KW-0677">Repeat</keyword>